<organism evidence="1 2">
    <name type="scientific">Catellatospora citrea</name>
    <dbReference type="NCBI Taxonomy" id="53366"/>
    <lineage>
        <taxon>Bacteria</taxon>
        <taxon>Bacillati</taxon>
        <taxon>Actinomycetota</taxon>
        <taxon>Actinomycetes</taxon>
        <taxon>Micromonosporales</taxon>
        <taxon>Micromonosporaceae</taxon>
        <taxon>Catellatospora</taxon>
    </lineage>
</organism>
<gene>
    <name evidence="1" type="ORF">Cci01nite_32610</name>
</gene>
<name>A0A8J3KEB6_9ACTN</name>
<dbReference type="AlphaFoldDB" id="A0A8J3KEB6"/>
<evidence type="ECO:0008006" key="3">
    <source>
        <dbReference type="Google" id="ProtNLM"/>
    </source>
</evidence>
<dbReference type="RefSeq" id="WP_120314518.1">
    <property type="nucleotide sequence ID" value="NZ_BONH01000012.1"/>
</dbReference>
<reference evidence="1 2" key="1">
    <citation type="submission" date="2021-01" db="EMBL/GenBank/DDBJ databases">
        <title>Whole genome shotgun sequence of Catellatospora citrea NBRC 14495.</title>
        <authorList>
            <person name="Komaki H."/>
            <person name="Tamura T."/>
        </authorList>
    </citation>
    <scope>NUCLEOTIDE SEQUENCE [LARGE SCALE GENOMIC DNA]</scope>
    <source>
        <strain evidence="1 2">NBRC 14495</strain>
    </source>
</reference>
<evidence type="ECO:0000313" key="1">
    <source>
        <dbReference type="EMBL" id="GIF98167.1"/>
    </source>
</evidence>
<accession>A0A8J3KEB6</accession>
<keyword evidence="2" id="KW-1185">Reference proteome</keyword>
<sequence>MATFGRSDELRGAEFVEVLDTTRDDPHAPEHRLTVRECLHVILEEEWEHHRYAVRDIDAIGAGGSGLVVEHAADPA</sequence>
<evidence type="ECO:0000313" key="2">
    <source>
        <dbReference type="Proteomes" id="UP000659904"/>
    </source>
</evidence>
<dbReference type="Proteomes" id="UP000659904">
    <property type="component" value="Unassembled WGS sequence"/>
</dbReference>
<proteinExistence type="predicted"/>
<comment type="caution">
    <text evidence="1">The sequence shown here is derived from an EMBL/GenBank/DDBJ whole genome shotgun (WGS) entry which is preliminary data.</text>
</comment>
<protein>
    <recommendedName>
        <fullName evidence="3">DinB family protein</fullName>
    </recommendedName>
</protein>
<dbReference type="EMBL" id="BONH01000012">
    <property type="protein sequence ID" value="GIF98167.1"/>
    <property type="molecule type" value="Genomic_DNA"/>
</dbReference>